<sequence length="64" mass="7149">MFKHTRKRMVDALRGLGSLLSASPVGHVARSNTRIVRPWRDDSQRSYPSVGLTPSRLLSFLQAA</sequence>
<name>X0UUM8_9ZZZZ</name>
<protein>
    <submittedName>
        <fullName evidence="1">Uncharacterized protein</fullName>
    </submittedName>
</protein>
<organism evidence="1">
    <name type="scientific">marine sediment metagenome</name>
    <dbReference type="NCBI Taxonomy" id="412755"/>
    <lineage>
        <taxon>unclassified sequences</taxon>
        <taxon>metagenomes</taxon>
        <taxon>ecological metagenomes</taxon>
    </lineage>
</organism>
<comment type="caution">
    <text evidence="1">The sequence shown here is derived from an EMBL/GenBank/DDBJ whole genome shotgun (WGS) entry which is preliminary data.</text>
</comment>
<gene>
    <name evidence="1" type="ORF">S01H1_35150</name>
</gene>
<accession>X0UUM8</accession>
<dbReference type="AlphaFoldDB" id="X0UUM8"/>
<dbReference type="EMBL" id="BARS01021945">
    <property type="protein sequence ID" value="GAG09430.1"/>
    <property type="molecule type" value="Genomic_DNA"/>
</dbReference>
<reference evidence="1" key="1">
    <citation type="journal article" date="2014" name="Front. Microbiol.">
        <title>High frequency of phylogenetically diverse reductive dehalogenase-homologous genes in deep subseafloor sedimentary metagenomes.</title>
        <authorList>
            <person name="Kawai M."/>
            <person name="Futagami T."/>
            <person name="Toyoda A."/>
            <person name="Takaki Y."/>
            <person name="Nishi S."/>
            <person name="Hori S."/>
            <person name="Arai W."/>
            <person name="Tsubouchi T."/>
            <person name="Morono Y."/>
            <person name="Uchiyama I."/>
            <person name="Ito T."/>
            <person name="Fujiyama A."/>
            <person name="Inagaki F."/>
            <person name="Takami H."/>
        </authorList>
    </citation>
    <scope>NUCLEOTIDE SEQUENCE</scope>
    <source>
        <strain evidence="1">Expedition CK06-06</strain>
    </source>
</reference>
<evidence type="ECO:0000313" key="1">
    <source>
        <dbReference type="EMBL" id="GAG09430.1"/>
    </source>
</evidence>
<feature type="non-terminal residue" evidence="1">
    <location>
        <position position="64"/>
    </location>
</feature>
<proteinExistence type="predicted"/>